<dbReference type="WBParaSite" id="sdigi.contig1.g25.t1">
    <property type="protein sequence ID" value="sdigi.contig1.g25.t1"/>
    <property type="gene ID" value="sdigi.contig1.g25"/>
</dbReference>
<keyword evidence="6" id="KW-0378">Hydrolase</keyword>
<protein>
    <recommendedName>
        <fullName evidence="3">ATP-dependent DNA helicase 2 subunit 1</fullName>
    </recommendedName>
</protein>
<dbReference type="GO" id="GO:0005524">
    <property type="term" value="F:ATP binding"/>
    <property type="evidence" value="ECO:0007669"/>
    <property type="project" value="UniProtKB-KW"/>
</dbReference>
<dbReference type="GO" id="GO:0003678">
    <property type="term" value="F:DNA helicase activity"/>
    <property type="evidence" value="ECO:0007669"/>
    <property type="project" value="InterPro"/>
</dbReference>
<dbReference type="InterPro" id="IPR016194">
    <property type="entry name" value="SPOC-like_C_dom_sf"/>
</dbReference>
<dbReference type="Pfam" id="PF03730">
    <property type="entry name" value="Ku_C"/>
    <property type="match status" value="1"/>
</dbReference>
<organism evidence="15 16">
    <name type="scientific">Setaria digitata</name>
    <dbReference type="NCBI Taxonomy" id="48799"/>
    <lineage>
        <taxon>Eukaryota</taxon>
        <taxon>Metazoa</taxon>
        <taxon>Ecdysozoa</taxon>
        <taxon>Nematoda</taxon>
        <taxon>Chromadorea</taxon>
        <taxon>Rhabditida</taxon>
        <taxon>Spirurina</taxon>
        <taxon>Spiruromorpha</taxon>
        <taxon>Filarioidea</taxon>
        <taxon>Setariidae</taxon>
        <taxon>Setaria</taxon>
    </lineage>
</organism>
<dbReference type="Gene3D" id="2.40.290.10">
    <property type="match status" value="1"/>
</dbReference>
<evidence type="ECO:0000256" key="10">
    <source>
        <dbReference type="ARBA" id="ARBA00023172"/>
    </source>
</evidence>
<evidence type="ECO:0000256" key="2">
    <source>
        <dbReference type="ARBA" id="ARBA00005240"/>
    </source>
</evidence>
<dbReference type="GO" id="GO:0000723">
    <property type="term" value="P:telomere maintenance"/>
    <property type="evidence" value="ECO:0007669"/>
    <property type="project" value="InterPro"/>
</dbReference>
<dbReference type="GO" id="GO:0006310">
    <property type="term" value="P:DNA recombination"/>
    <property type="evidence" value="ECO:0007669"/>
    <property type="project" value="UniProtKB-KW"/>
</dbReference>
<dbReference type="FunFam" id="2.40.290.10:FF:000001">
    <property type="entry name" value="X-ray repair cross complementing 6"/>
    <property type="match status" value="1"/>
</dbReference>
<dbReference type="InterPro" id="IPR005160">
    <property type="entry name" value="Ku_C"/>
</dbReference>
<dbReference type="GO" id="GO:0003690">
    <property type="term" value="F:double-stranded DNA binding"/>
    <property type="evidence" value="ECO:0007669"/>
    <property type="project" value="TreeGrafter"/>
</dbReference>
<dbReference type="SUPFAM" id="SSF53300">
    <property type="entry name" value="vWA-like"/>
    <property type="match status" value="1"/>
</dbReference>
<keyword evidence="9" id="KW-0238">DNA-binding</keyword>
<dbReference type="SMART" id="SM00559">
    <property type="entry name" value="Ku78"/>
    <property type="match status" value="1"/>
</dbReference>
<sequence length="507" mass="58371">MDDDESVDDDFGEAIASSLTDGGKKCTVFLIDGSPKMFEKYRRNNSNVPKTCKYFYAVIFLKTSFQQLKSHTIDHIYVVQEVEEISAERIIQLNQIISSEDILSTFKSMCGGHGHCDYSEALFFCIKQMTGKMPYFRKRIVYLLTNETDLFDANDQHRISTCKTVDDLRSHDIEFSVYPLISENDAVPKKQYARRNITSVDFELGDGLKFSVGIYSLLHSEKIAQPAILNAERNEILQRSHVYVNKETNEEVPLLEKEIILQRQIGGETVNLSADEIEKLRRLAPPGILLLGFKPLSCLKITHHVRSSQFVYPFEKHILGSVRMYRALYEVCTKLKKMIICRYIQKVNVPPKLVALVPQTSVTNDNSEGELSSKFCYPGFHLVYLPFREDKRDISEQMTHPHGEWPVASKVQIETARKFVKKLTAGYFPEKFCNPVLQKHYKVIEALALDYDEVPAVQDQIQPYFLCNDFRKRVEKELDELRTCVLLDGYNSEHQTSKKVRKADELS</sequence>
<evidence type="ECO:0000313" key="16">
    <source>
        <dbReference type="WBParaSite" id="sdigi.contig1.g25.t1"/>
    </source>
</evidence>
<comment type="subunit">
    <text evidence="13">Heterodimer of a 70 kDa and a 80 kDa subunit.</text>
</comment>
<proteinExistence type="inferred from homology"/>
<dbReference type="GO" id="GO:0016787">
    <property type="term" value="F:hydrolase activity"/>
    <property type="evidence" value="ECO:0007669"/>
    <property type="project" value="UniProtKB-KW"/>
</dbReference>
<dbReference type="SUPFAM" id="SSF100939">
    <property type="entry name" value="SPOC domain-like"/>
    <property type="match status" value="1"/>
</dbReference>
<dbReference type="GO" id="GO:0042162">
    <property type="term" value="F:telomeric DNA binding"/>
    <property type="evidence" value="ECO:0007669"/>
    <property type="project" value="InterPro"/>
</dbReference>
<dbReference type="InterPro" id="IPR006165">
    <property type="entry name" value="Ku70"/>
</dbReference>
<comment type="similarity">
    <text evidence="2">Belongs to the ku70 family.</text>
</comment>
<dbReference type="NCBIfam" id="TIGR00578">
    <property type="entry name" value="ku70"/>
    <property type="match status" value="1"/>
</dbReference>
<evidence type="ECO:0000256" key="1">
    <source>
        <dbReference type="ARBA" id="ARBA00004123"/>
    </source>
</evidence>
<dbReference type="Pfam" id="PF02735">
    <property type="entry name" value="Ku"/>
    <property type="match status" value="1"/>
</dbReference>
<keyword evidence="10" id="KW-0233">DNA recombination</keyword>
<evidence type="ECO:0000256" key="7">
    <source>
        <dbReference type="ARBA" id="ARBA00022806"/>
    </source>
</evidence>
<keyword evidence="11" id="KW-0234">DNA repair</keyword>
<keyword evidence="7" id="KW-0347">Helicase</keyword>
<evidence type="ECO:0000313" key="15">
    <source>
        <dbReference type="Proteomes" id="UP000887581"/>
    </source>
</evidence>
<dbReference type="GO" id="GO:0006303">
    <property type="term" value="P:double-strand break repair via nonhomologous end joining"/>
    <property type="evidence" value="ECO:0007669"/>
    <property type="project" value="InterPro"/>
</dbReference>
<evidence type="ECO:0000256" key="12">
    <source>
        <dbReference type="ARBA" id="ARBA00023242"/>
    </source>
</evidence>
<keyword evidence="8" id="KW-0067">ATP-binding</keyword>
<dbReference type="CDD" id="cd00788">
    <property type="entry name" value="KU70"/>
    <property type="match status" value="1"/>
</dbReference>
<dbReference type="PIRSF" id="PIRSF003033">
    <property type="entry name" value="Ku70"/>
    <property type="match status" value="1"/>
</dbReference>
<evidence type="ECO:0000256" key="3">
    <source>
        <dbReference type="ARBA" id="ARBA00014630"/>
    </source>
</evidence>
<evidence type="ECO:0000256" key="5">
    <source>
        <dbReference type="ARBA" id="ARBA00022763"/>
    </source>
</evidence>
<dbReference type="Gene3D" id="3.40.50.410">
    <property type="entry name" value="von Willebrand factor, type A domain"/>
    <property type="match status" value="1"/>
</dbReference>
<dbReference type="InterPro" id="IPR047087">
    <property type="entry name" value="KU70_core_dom"/>
</dbReference>
<dbReference type="PANTHER" id="PTHR12604:SF2">
    <property type="entry name" value="X-RAY REPAIR CROSS-COMPLEMENTING PROTEIN 6"/>
    <property type="match status" value="1"/>
</dbReference>
<dbReference type="AlphaFoldDB" id="A0A915PHE5"/>
<keyword evidence="15" id="KW-1185">Reference proteome</keyword>
<dbReference type="GO" id="GO:0003684">
    <property type="term" value="F:damaged DNA binding"/>
    <property type="evidence" value="ECO:0007669"/>
    <property type="project" value="InterPro"/>
</dbReference>
<keyword evidence="5" id="KW-0227">DNA damage</keyword>
<evidence type="ECO:0000256" key="4">
    <source>
        <dbReference type="ARBA" id="ARBA00022741"/>
    </source>
</evidence>
<evidence type="ECO:0000256" key="6">
    <source>
        <dbReference type="ARBA" id="ARBA00022801"/>
    </source>
</evidence>
<evidence type="ECO:0000259" key="14">
    <source>
        <dbReference type="SMART" id="SM00559"/>
    </source>
</evidence>
<evidence type="ECO:0000256" key="8">
    <source>
        <dbReference type="ARBA" id="ARBA00022840"/>
    </source>
</evidence>
<dbReference type="InterPro" id="IPR027388">
    <property type="entry name" value="Ku70_bridge/pillars_dom_sf"/>
</dbReference>
<dbReference type="Pfam" id="PF03731">
    <property type="entry name" value="Ku_N"/>
    <property type="match status" value="1"/>
</dbReference>
<reference evidence="16" key="1">
    <citation type="submission" date="2022-11" db="UniProtKB">
        <authorList>
            <consortium name="WormBaseParasite"/>
        </authorList>
    </citation>
    <scope>IDENTIFICATION</scope>
</reference>
<accession>A0A915PHE5</accession>
<dbReference type="InterPro" id="IPR036465">
    <property type="entry name" value="vWFA_dom_sf"/>
</dbReference>
<dbReference type="GO" id="GO:0043564">
    <property type="term" value="C:Ku70:Ku80 complex"/>
    <property type="evidence" value="ECO:0007669"/>
    <property type="project" value="InterPro"/>
</dbReference>
<keyword evidence="12" id="KW-0539">Nucleus</keyword>
<name>A0A915PHE5_9BILA</name>
<evidence type="ECO:0000256" key="13">
    <source>
        <dbReference type="ARBA" id="ARBA00065167"/>
    </source>
</evidence>
<dbReference type="InterPro" id="IPR005161">
    <property type="entry name" value="Ku_N"/>
</dbReference>
<feature type="domain" description="Ku" evidence="14">
    <location>
        <begin position="251"/>
        <end position="402"/>
    </location>
</feature>
<comment type="subcellular location">
    <subcellularLocation>
        <location evidence="1">Nucleus</location>
    </subcellularLocation>
</comment>
<dbReference type="InterPro" id="IPR006164">
    <property type="entry name" value="DNA_bd_Ku70/Ku80"/>
</dbReference>
<dbReference type="PANTHER" id="PTHR12604">
    <property type="entry name" value="KU AUTOANTIGEN DNA HELICASE"/>
    <property type="match status" value="1"/>
</dbReference>
<dbReference type="Proteomes" id="UP000887581">
    <property type="component" value="Unplaced"/>
</dbReference>
<evidence type="ECO:0000256" key="9">
    <source>
        <dbReference type="ARBA" id="ARBA00023125"/>
    </source>
</evidence>
<dbReference type="Gene3D" id="1.10.1600.10">
    <property type="match status" value="1"/>
</dbReference>
<evidence type="ECO:0000256" key="11">
    <source>
        <dbReference type="ARBA" id="ARBA00023204"/>
    </source>
</evidence>
<keyword evidence="4" id="KW-0547">Nucleotide-binding</keyword>
<dbReference type="Gene3D" id="4.10.970.10">
    <property type="entry name" value="Ku70, bridge and pillars"/>
    <property type="match status" value="1"/>
</dbReference>